<evidence type="ECO:0000256" key="1">
    <source>
        <dbReference type="SAM" id="MobiDB-lite"/>
    </source>
</evidence>
<dbReference type="Proteomes" id="UP000324639">
    <property type="component" value="Chromosome Bgt_-03"/>
</dbReference>
<protein>
    <submittedName>
        <fullName evidence="2">Bgt-50161</fullName>
    </submittedName>
</protein>
<sequence length="60" mass="6841">MRIRGQRSGLLRLIKHYMASSACSAVRSMSQMPTPWSSRKSCAWKEASSSRQSMKEVKLH</sequence>
<proteinExistence type="predicted"/>
<feature type="compositionally biased region" description="Polar residues" evidence="1">
    <location>
        <begin position="29"/>
        <end position="40"/>
    </location>
</feature>
<organism evidence="2 3">
    <name type="scientific">Blumeria graminis f. sp. tritici</name>
    <dbReference type="NCBI Taxonomy" id="62690"/>
    <lineage>
        <taxon>Eukaryota</taxon>
        <taxon>Fungi</taxon>
        <taxon>Dikarya</taxon>
        <taxon>Ascomycota</taxon>
        <taxon>Pezizomycotina</taxon>
        <taxon>Leotiomycetes</taxon>
        <taxon>Erysiphales</taxon>
        <taxon>Erysiphaceae</taxon>
        <taxon>Blumeria</taxon>
    </lineage>
</organism>
<keyword evidence="3" id="KW-1185">Reference proteome</keyword>
<reference evidence="2 3" key="1">
    <citation type="submission" date="2018-08" db="EMBL/GenBank/DDBJ databases">
        <authorList>
            <person name="Muller C M."/>
        </authorList>
    </citation>
    <scope>NUCLEOTIDE SEQUENCE [LARGE SCALE GENOMIC DNA]</scope>
</reference>
<feature type="region of interest" description="Disordered" evidence="1">
    <location>
        <begin position="29"/>
        <end position="60"/>
    </location>
</feature>
<dbReference type="EMBL" id="LR026986">
    <property type="protein sequence ID" value="VCU40681.1"/>
    <property type="molecule type" value="Genomic_DNA"/>
</dbReference>
<dbReference type="AlphaFoldDB" id="A0A9X9LA87"/>
<evidence type="ECO:0000313" key="3">
    <source>
        <dbReference type="Proteomes" id="UP000324639"/>
    </source>
</evidence>
<name>A0A9X9LA87_BLUGR</name>
<accession>A0A9X9LA87</accession>
<evidence type="ECO:0000313" key="2">
    <source>
        <dbReference type="EMBL" id="VCU40681.1"/>
    </source>
</evidence>
<gene>
    <name evidence="2" type="ORF">BGT96224V316_LOCUS1933</name>
</gene>